<organism evidence="2 3">
    <name type="scientific">Durusdinium trenchii</name>
    <dbReference type="NCBI Taxonomy" id="1381693"/>
    <lineage>
        <taxon>Eukaryota</taxon>
        <taxon>Sar</taxon>
        <taxon>Alveolata</taxon>
        <taxon>Dinophyceae</taxon>
        <taxon>Suessiales</taxon>
        <taxon>Symbiodiniaceae</taxon>
        <taxon>Durusdinium</taxon>
    </lineage>
</organism>
<gene>
    <name evidence="2" type="ORF">SCF082_LOCUS7694</name>
</gene>
<feature type="compositionally biased region" description="Basic and acidic residues" evidence="1">
    <location>
        <begin position="32"/>
        <end position="43"/>
    </location>
</feature>
<feature type="compositionally biased region" description="Low complexity" evidence="1">
    <location>
        <begin position="137"/>
        <end position="158"/>
    </location>
</feature>
<accession>A0ABP0IPG7</accession>
<feature type="region of interest" description="Disordered" evidence="1">
    <location>
        <begin position="1"/>
        <end position="213"/>
    </location>
</feature>
<feature type="compositionally biased region" description="Basic and acidic residues" evidence="1">
    <location>
        <begin position="420"/>
        <end position="446"/>
    </location>
</feature>
<dbReference type="EMBL" id="CAXAMM010004369">
    <property type="protein sequence ID" value="CAK9003339.1"/>
    <property type="molecule type" value="Genomic_DNA"/>
</dbReference>
<evidence type="ECO:0000313" key="3">
    <source>
        <dbReference type="Proteomes" id="UP001642464"/>
    </source>
</evidence>
<feature type="region of interest" description="Disordered" evidence="1">
    <location>
        <begin position="367"/>
        <end position="449"/>
    </location>
</feature>
<feature type="compositionally biased region" description="Low complexity" evidence="1">
    <location>
        <begin position="184"/>
        <end position="207"/>
    </location>
</feature>
<feature type="compositionally biased region" description="Polar residues" evidence="1">
    <location>
        <begin position="167"/>
        <end position="176"/>
    </location>
</feature>
<feature type="compositionally biased region" description="Basic and acidic residues" evidence="1">
    <location>
        <begin position="404"/>
        <end position="413"/>
    </location>
</feature>
<feature type="compositionally biased region" description="Polar residues" evidence="1">
    <location>
        <begin position="54"/>
        <end position="63"/>
    </location>
</feature>
<evidence type="ECO:0000313" key="2">
    <source>
        <dbReference type="EMBL" id="CAK9003339.1"/>
    </source>
</evidence>
<name>A0ABP0IPG7_9DINO</name>
<comment type="caution">
    <text evidence="2">The sequence shown here is derived from an EMBL/GenBank/DDBJ whole genome shotgun (WGS) entry which is preliminary data.</text>
</comment>
<keyword evidence="3" id="KW-1185">Reference proteome</keyword>
<proteinExistence type="predicted"/>
<protein>
    <submittedName>
        <fullName evidence="2">Uncharacterized protein</fullName>
    </submittedName>
</protein>
<feature type="compositionally biased region" description="Low complexity" evidence="1">
    <location>
        <begin position="19"/>
        <end position="31"/>
    </location>
</feature>
<evidence type="ECO:0000256" key="1">
    <source>
        <dbReference type="SAM" id="MobiDB-lite"/>
    </source>
</evidence>
<dbReference type="Proteomes" id="UP001642464">
    <property type="component" value="Unassembled WGS sequence"/>
</dbReference>
<sequence length="476" mass="52095">MAPIVFRSRSGRGGGGGSSPASTVPASAASVERAKASARRERLNSTPPARVKRSNTGVSQSSAPKLPRRIQSEEILRDAAGKLKSPATVYYSPECPEQIGVQDPPAPETRKGRKRKEPEPPANANQKVDPPPKPPRAKATAVKAKAKASAKSATSPKVETPPPATSRAVQQALNRKSTSEIHSHQPSPHSPSAASAAEDSEGAGAEQPAGDSDGELTLEQVKARKAAHARFMRFSRSLKSPRILSACAHVLHHGVANSQKLGILYEQWAQCDGHWTESSLYKELRVSVRHRRRGARRWLTLHELTLKYGSERVARRIAEHKLADAELARTQVRFHPDAPGDEDLRQFLVWDIDAEEDVHDTVTSTMIDAVERDQSPKHKTKDNKRVKGKPNKKKDSSDSSSDADGSHDDDSKKEKKKKPKKEETAEEKEKRERKELEAQAKEEKKKAITAANKVVSKLQAALAKASLMQVKAESMP</sequence>
<feature type="compositionally biased region" description="Basic and acidic residues" evidence="1">
    <location>
        <begin position="70"/>
        <end position="81"/>
    </location>
</feature>
<reference evidence="2 3" key="1">
    <citation type="submission" date="2024-02" db="EMBL/GenBank/DDBJ databases">
        <authorList>
            <person name="Chen Y."/>
            <person name="Shah S."/>
            <person name="Dougan E. K."/>
            <person name="Thang M."/>
            <person name="Chan C."/>
        </authorList>
    </citation>
    <scope>NUCLEOTIDE SEQUENCE [LARGE SCALE GENOMIC DNA]</scope>
</reference>
<feature type="compositionally biased region" description="Basic residues" evidence="1">
    <location>
        <begin position="377"/>
        <end position="392"/>
    </location>
</feature>